<dbReference type="AlphaFoldDB" id="A0A7X6K5E7"/>
<dbReference type="EMBL" id="JAAZSQ010000004">
    <property type="protein sequence ID" value="NKX54114.1"/>
    <property type="molecule type" value="Genomic_DNA"/>
</dbReference>
<proteinExistence type="predicted"/>
<protein>
    <submittedName>
        <fullName evidence="1">Uncharacterized protein</fullName>
    </submittedName>
</protein>
<evidence type="ECO:0000313" key="2">
    <source>
        <dbReference type="Proteomes" id="UP000544090"/>
    </source>
</evidence>
<accession>A0A7X6K5E7</accession>
<dbReference type="Proteomes" id="UP000544090">
    <property type="component" value="Unassembled WGS sequence"/>
</dbReference>
<gene>
    <name evidence="1" type="ORF">HGG74_06060</name>
</gene>
<comment type="caution">
    <text evidence="1">The sequence shown here is derived from an EMBL/GenBank/DDBJ whole genome shotgun (WGS) entry which is preliminary data.</text>
</comment>
<name>A0A7X6K5E7_9MICC</name>
<keyword evidence="2" id="KW-1185">Reference proteome</keyword>
<organism evidence="1 2">
    <name type="scientific">Arthrobacter mobilis</name>
    <dbReference type="NCBI Taxonomy" id="2724944"/>
    <lineage>
        <taxon>Bacteria</taxon>
        <taxon>Bacillati</taxon>
        <taxon>Actinomycetota</taxon>
        <taxon>Actinomycetes</taxon>
        <taxon>Micrococcales</taxon>
        <taxon>Micrococcaceae</taxon>
        <taxon>Arthrobacter</taxon>
    </lineage>
</organism>
<sequence length="61" mass="6798">MSGLLPGTHIEARDLNDVRCRGRVEDVAPGLGVAWIREDGLGARRIVDLHEYSLWLVQPDC</sequence>
<reference evidence="1 2" key="1">
    <citation type="submission" date="2020-04" db="EMBL/GenBank/DDBJ databases">
        <title>Arthrobacter sp. nov.</title>
        <authorList>
            <person name="Liu S."/>
        </authorList>
    </citation>
    <scope>NUCLEOTIDE SEQUENCE [LARGE SCALE GENOMIC DNA]</scope>
    <source>
        <strain evidence="1 2">E918</strain>
    </source>
</reference>
<evidence type="ECO:0000313" key="1">
    <source>
        <dbReference type="EMBL" id="NKX54114.1"/>
    </source>
</evidence>